<keyword evidence="7" id="KW-0597">Phosphoprotein</keyword>
<evidence type="ECO:0000256" key="11">
    <source>
        <dbReference type="PROSITE-ProRule" id="PRU00192"/>
    </source>
</evidence>
<reference evidence="15" key="1">
    <citation type="submission" date="2022-03" db="EMBL/GenBank/DDBJ databases">
        <authorList>
            <person name="Alioto T."/>
            <person name="Alioto T."/>
            <person name="Gomez Garrido J."/>
        </authorList>
    </citation>
    <scope>NUCLEOTIDE SEQUENCE</scope>
</reference>
<dbReference type="Gene3D" id="2.30.30.40">
    <property type="entry name" value="SH3 Domains"/>
    <property type="match status" value="1"/>
</dbReference>
<evidence type="ECO:0000256" key="8">
    <source>
        <dbReference type="ARBA" id="ARBA00023054"/>
    </source>
</evidence>
<keyword evidence="6" id="KW-0963">Cytoplasm</keyword>
<dbReference type="GO" id="GO:0005856">
    <property type="term" value="C:cytoskeleton"/>
    <property type="evidence" value="ECO:0007669"/>
    <property type="project" value="UniProtKB-SubCell"/>
</dbReference>
<dbReference type="GO" id="GO:0030175">
    <property type="term" value="C:filopodium"/>
    <property type="evidence" value="ECO:0007669"/>
    <property type="project" value="UniProtKB-SubCell"/>
</dbReference>
<evidence type="ECO:0000259" key="14">
    <source>
        <dbReference type="PROSITE" id="PS50192"/>
    </source>
</evidence>
<dbReference type="PROSITE" id="PS50192">
    <property type="entry name" value="T_SNARE"/>
    <property type="match status" value="1"/>
</dbReference>
<organism evidence="15 16">
    <name type="scientific">Pelobates cultripes</name>
    <name type="common">Western spadefoot toad</name>
    <dbReference type="NCBI Taxonomy" id="61616"/>
    <lineage>
        <taxon>Eukaryota</taxon>
        <taxon>Metazoa</taxon>
        <taxon>Chordata</taxon>
        <taxon>Craniata</taxon>
        <taxon>Vertebrata</taxon>
        <taxon>Euteleostomi</taxon>
        <taxon>Amphibia</taxon>
        <taxon>Batrachia</taxon>
        <taxon>Anura</taxon>
        <taxon>Pelobatoidea</taxon>
        <taxon>Pelobatidae</taxon>
        <taxon>Pelobates</taxon>
    </lineage>
</organism>
<evidence type="ECO:0000256" key="4">
    <source>
        <dbReference type="ARBA" id="ARBA00010020"/>
    </source>
</evidence>
<feature type="compositionally biased region" description="Low complexity" evidence="12">
    <location>
        <begin position="248"/>
        <end position="258"/>
    </location>
</feature>
<feature type="domain" description="SH3" evidence="13">
    <location>
        <begin position="390"/>
        <end position="449"/>
    </location>
</feature>
<dbReference type="GO" id="GO:0001764">
    <property type="term" value="P:neuron migration"/>
    <property type="evidence" value="ECO:0007669"/>
    <property type="project" value="TreeGrafter"/>
</dbReference>
<dbReference type="Pfam" id="PF07815">
    <property type="entry name" value="Abi_HHR"/>
    <property type="match status" value="1"/>
</dbReference>
<evidence type="ECO:0000256" key="12">
    <source>
        <dbReference type="SAM" id="MobiDB-lite"/>
    </source>
</evidence>
<keyword evidence="5 11" id="KW-0728">SH3 domain</keyword>
<feature type="compositionally biased region" description="Polar residues" evidence="12">
    <location>
        <begin position="222"/>
        <end position="235"/>
    </location>
</feature>
<keyword evidence="16" id="KW-1185">Reference proteome</keyword>
<protein>
    <submittedName>
        <fullName evidence="15">Abl interactor 1 isoform X6</fullName>
    </submittedName>
</protein>
<evidence type="ECO:0000256" key="1">
    <source>
        <dbReference type="ARBA" id="ARBA00004245"/>
    </source>
</evidence>
<dbReference type="Proteomes" id="UP001295444">
    <property type="component" value="Chromosome 04"/>
</dbReference>
<evidence type="ECO:0000256" key="9">
    <source>
        <dbReference type="ARBA" id="ARBA00023212"/>
    </source>
</evidence>
<dbReference type="PANTHER" id="PTHR10460">
    <property type="entry name" value="ABL INTERACTOR FAMILY MEMBER"/>
    <property type="match status" value="1"/>
</dbReference>
<dbReference type="InterPro" id="IPR012849">
    <property type="entry name" value="Abl-interactor_HHR_dom"/>
</dbReference>
<dbReference type="InterPro" id="IPR000727">
    <property type="entry name" value="T_SNARE_dom"/>
</dbReference>
<dbReference type="GO" id="GO:0030027">
    <property type="term" value="C:lamellipodium"/>
    <property type="evidence" value="ECO:0007669"/>
    <property type="project" value="UniProtKB-SubCell"/>
</dbReference>
<proteinExistence type="inferred from homology"/>
<dbReference type="PRINTS" id="PR00452">
    <property type="entry name" value="SH3DOMAIN"/>
</dbReference>
<accession>A0AAD1VZB8</accession>
<dbReference type="GO" id="GO:0035591">
    <property type="term" value="F:signaling adaptor activity"/>
    <property type="evidence" value="ECO:0007669"/>
    <property type="project" value="TreeGrafter"/>
</dbReference>
<evidence type="ECO:0000256" key="6">
    <source>
        <dbReference type="ARBA" id="ARBA00022490"/>
    </source>
</evidence>
<feature type="compositionally biased region" description="Low complexity" evidence="12">
    <location>
        <begin position="293"/>
        <end position="303"/>
    </location>
</feature>
<evidence type="ECO:0000259" key="13">
    <source>
        <dbReference type="PROSITE" id="PS50002"/>
    </source>
</evidence>
<keyword evidence="10" id="KW-0966">Cell projection</keyword>
<dbReference type="EMBL" id="OW240915">
    <property type="protein sequence ID" value="CAH2282227.1"/>
    <property type="molecule type" value="Genomic_DNA"/>
</dbReference>
<name>A0AAD1VZB8_PELCU</name>
<dbReference type="InterPro" id="IPR036028">
    <property type="entry name" value="SH3-like_dom_sf"/>
</dbReference>
<feature type="compositionally biased region" description="Polar residues" evidence="12">
    <location>
        <begin position="280"/>
        <end position="290"/>
    </location>
</feature>
<dbReference type="InterPro" id="IPR001452">
    <property type="entry name" value="SH3_domain"/>
</dbReference>
<gene>
    <name evidence="15" type="ORF">PECUL_23A036423</name>
</gene>
<dbReference type="GO" id="GO:0017124">
    <property type="term" value="F:SH3 domain binding"/>
    <property type="evidence" value="ECO:0007669"/>
    <property type="project" value="TreeGrafter"/>
</dbReference>
<evidence type="ECO:0000256" key="5">
    <source>
        <dbReference type="ARBA" id="ARBA00022443"/>
    </source>
</evidence>
<feature type="compositionally biased region" description="Pro residues" evidence="12">
    <location>
        <begin position="354"/>
        <end position="363"/>
    </location>
</feature>
<dbReference type="PROSITE" id="PS50002">
    <property type="entry name" value="SH3"/>
    <property type="match status" value="1"/>
</dbReference>
<evidence type="ECO:0000256" key="10">
    <source>
        <dbReference type="ARBA" id="ARBA00023273"/>
    </source>
</evidence>
<dbReference type="Gene3D" id="6.10.140.1620">
    <property type="match status" value="1"/>
</dbReference>
<feature type="region of interest" description="Disordered" evidence="12">
    <location>
        <begin position="159"/>
        <end position="365"/>
    </location>
</feature>
<comment type="subcellular location">
    <subcellularLocation>
        <location evidence="2">Cell projection</location>
        <location evidence="2">Filopodium</location>
    </subcellularLocation>
    <subcellularLocation>
        <location evidence="3">Cell projection</location>
        <location evidence="3">Lamellipodium</location>
    </subcellularLocation>
    <subcellularLocation>
        <location evidence="1">Cytoplasm</location>
        <location evidence="1">Cytoskeleton</location>
    </subcellularLocation>
</comment>
<sequence>MAELQMLLEEEIPAGKRALIESYQNLTRVADYCESNYIQAPDKRKALEETKAYTTQSLASVAYQINALANNVLQLLDIQASQLRRMESSINHISQTVDIHKEKVARREIGILTTNKNTARSHKIIAPANMERPVRYIRKPIDYTVLDDVGHGVKWLKAKHGGNQAARTGTLTRTNPPTQKPPSPPMAGRGTLGRNTPYKTLEPVKPPTVPNDYMTSPARIGSQHSPGRTASLNQRPRTHSGSSGGSGSRENSGSSSIGIPIAVPTPSPPTIGQVSGGTIPGSQFGSMTRQISRHNSNTSSASSGGYRRTPSVTSQYSAQPHVNGGPLYSQNSIADSPTPPPPPPPDEIPMFDDSPPPPPPPPVDYEEEEAAVVQYSDPYADGDPIWAPNTYLEKVVAIYDYAKDKDDELSFMEGSIIYVIKKNDDGWYEGVSNGVTGLFPGNYVETIMHYAD</sequence>
<evidence type="ECO:0000313" key="15">
    <source>
        <dbReference type="EMBL" id="CAH2282227.1"/>
    </source>
</evidence>
<keyword evidence="9" id="KW-0206">Cytoskeleton</keyword>
<evidence type="ECO:0000256" key="2">
    <source>
        <dbReference type="ARBA" id="ARBA00004486"/>
    </source>
</evidence>
<feature type="compositionally biased region" description="Pro residues" evidence="12">
    <location>
        <begin position="337"/>
        <end position="347"/>
    </location>
</feature>
<dbReference type="AlphaFoldDB" id="A0AAD1VZB8"/>
<dbReference type="FunFam" id="2.30.30.40:FF:000002">
    <property type="entry name" value="abl interactor 1 isoform X1"/>
    <property type="match status" value="1"/>
</dbReference>
<feature type="compositionally biased region" description="Polar residues" evidence="12">
    <location>
        <begin position="310"/>
        <end position="320"/>
    </location>
</feature>
<dbReference type="SMART" id="SM00326">
    <property type="entry name" value="SH3"/>
    <property type="match status" value="1"/>
</dbReference>
<dbReference type="Pfam" id="PF00018">
    <property type="entry name" value="SH3_1"/>
    <property type="match status" value="1"/>
</dbReference>
<dbReference type="SUPFAM" id="SSF50044">
    <property type="entry name" value="SH3-domain"/>
    <property type="match status" value="1"/>
</dbReference>
<dbReference type="GO" id="GO:0031209">
    <property type="term" value="C:SCAR complex"/>
    <property type="evidence" value="ECO:0007669"/>
    <property type="project" value="TreeGrafter"/>
</dbReference>
<dbReference type="InterPro" id="IPR028457">
    <property type="entry name" value="ABI"/>
</dbReference>
<evidence type="ECO:0000313" key="16">
    <source>
        <dbReference type="Proteomes" id="UP001295444"/>
    </source>
</evidence>
<keyword evidence="8" id="KW-0175">Coiled coil</keyword>
<feature type="domain" description="T-SNARE coiled-coil homology" evidence="14">
    <location>
        <begin position="45"/>
        <end position="107"/>
    </location>
</feature>
<comment type="similarity">
    <text evidence="4">Belongs to the ABI family.</text>
</comment>
<feature type="compositionally biased region" description="Polar residues" evidence="12">
    <location>
        <begin position="165"/>
        <end position="175"/>
    </location>
</feature>
<evidence type="ECO:0000256" key="3">
    <source>
        <dbReference type="ARBA" id="ARBA00004510"/>
    </source>
</evidence>
<evidence type="ECO:0000256" key="7">
    <source>
        <dbReference type="ARBA" id="ARBA00022553"/>
    </source>
</evidence>
<dbReference type="PANTHER" id="PTHR10460:SF2">
    <property type="entry name" value="ABL INTERACTOR 1"/>
    <property type="match status" value="1"/>
</dbReference>